<feature type="region of interest" description="Disordered" evidence="1">
    <location>
        <begin position="139"/>
        <end position="263"/>
    </location>
</feature>
<evidence type="ECO:0000313" key="2">
    <source>
        <dbReference type="EMBL" id="ETW82381.1"/>
    </source>
</evidence>
<feature type="compositionally biased region" description="Acidic residues" evidence="1">
    <location>
        <begin position="144"/>
        <end position="160"/>
    </location>
</feature>
<proteinExistence type="predicted"/>
<dbReference type="EMBL" id="KI925457">
    <property type="protein sequence ID" value="ETW82381.1"/>
    <property type="molecule type" value="Genomic_DNA"/>
</dbReference>
<dbReference type="GeneID" id="20676023"/>
<dbReference type="eggNOG" id="ENOG502SBIS">
    <property type="taxonomic scope" value="Eukaryota"/>
</dbReference>
<evidence type="ECO:0000313" key="3">
    <source>
        <dbReference type="Proteomes" id="UP000030671"/>
    </source>
</evidence>
<dbReference type="Proteomes" id="UP000030671">
    <property type="component" value="Unassembled WGS sequence"/>
</dbReference>
<evidence type="ECO:0000256" key="1">
    <source>
        <dbReference type="SAM" id="MobiDB-lite"/>
    </source>
</evidence>
<dbReference type="AlphaFoldDB" id="W4KBF1"/>
<accession>W4KBF1</accession>
<feature type="compositionally biased region" description="Polar residues" evidence="1">
    <location>
        <begin position="203"/>
        <end position="219"/>
    </location>
</feature>
<keyword evidence="3" id="KW-1185">Reference proteome</keyword>
<dbReference type="HOGENOM" id="CLU_1057913_0_0_1"/>
<gene>
    <name evidence="2" type="ORF">HETIRDRAFT_450287</name>
</gene>
<dbReference type="KEGG" id="hir:HETIRDRAFT_450287"/>
<feature type="compositionally biased region" description="Acidic residues" evidence="1">
    <location>
        <begin position="235"/>
        <end position="251"/>
    </location>
</feature>
<protein>
    <submittedName>
        <fullName evidence="2">Uncharacterized protein</fullName>
    </submittedName>
</protein>
<sequence length="263" mass="27748">MVSGRHGLVSHPSVIASHHLTQPPRVSHDGLEPAAPAKDLAKLSPYASELYRVRLLGSTGPVIHGPSTFLEFTSSHRYTSLLNIALSRDRGATEPRALVAFIAAIVRAFVAALEVTLVTRALAHGPPLRFTRKYSLGSQRGDIADDSGQDIADDLGEDIADNPGQDVVDDLGQDVADNLGQDITDNSGQDGSWRGDIVDDSGQDVTDNLGQDVTDNSGQDVADDSGLGYRRGDVADDSGQDIADDLGEDITDNPGQDVADDLG</sequence>
<organism evidence="2 3">
    <name type="scientific">Heterobasidion irregulare (strain TC 32-1)</name>
    <dbReference type="NCBI Taxonomy" id="747525"/>
    <lineage>
        <taxon>Eukaryota</taxon>
        <taxon>Fungi</taxon>
        <taxon>Dikarya</taxon>
        <taxon>Basidiomycota</taxon>
        <taxon>Agaricomycotina</taxon>
        <taxon>Agaricomycetes</taxon>
        <taxon>Russulales</taxon>
        <taxon>Bondarzewiaceae</taxon>
        <taxon>Heterobasidion</taxon>
        <taxon>Heterobasidion annosum species complex</taxon>
    </lineage>
</organism>
<dbReference type="InParanoid" id="W4KBF1"/>
<dbReference type="RefSeq" id="XP_009544746.1">
    <property type="nucleotide sequence ID" value="XM_009546451.1"/>
</dbReference>
<name>W4KBF1_HETIT</name>
<reference evidence="2 3" key="1">
    <citation type="journal article" date="2012" name="New Phytol.">
        <title>Insight into trade-off between wood decay and parasitism from the genome of a fungal forest pathogen.</title>
        <authorList>
            <person name="Olson A."/>
            <person name="Aerts A."/>
            <person name="Asiegbu F."/>
            <person name="Belbahri L."/>
            <person name="Bouzid O."/>
            <person name="Broberg A."/>
            <person name="Canback B."/>
            <person name="Coutinho P.M."/>
            <person name="Cullen D."/>
            <person name="Dalman K."/>
            <person name="Deflorio G."/>
            <person name="van Diepen L.T."/>
            <person name="Dunand C."/>
            <person name="Duplessis S."/>
            <person name="Durling M."/>
            <person name="Gonthier P."/>
            <person name="Grimwood J."/>
            <person name="Fossdal C.G."/>
            <person name="Hansson D."/>
            <person name="Henrissat B."/>
            <person name="Hietala A."/>
            <person name="Himmelstrand K."/>
            <person name="Hoffmeister D."/>
            <person name="Hogberg N."/>
            <person name="James T.Y."/>
            <person name="Karlsson M."/>
            <person name="Kohler A."/>
            <person name="Kues U."/>
            <person name="Lee Y.H."/>
            <person name="Lin Y.C."/>
            <person name="Lind M."/>
            <person name="Lindquist E."/>
            <person name="Lombard V."/>
            <person name="Lucas S."/>
            <person name="Lunden K."/>
            <person name="Morin E."/>
            <person name="Murat C."/>
            <person name="Park J."/>
            <person name="Raffaello T."/>
            <person name="Rouze P."/>
            <person name="Salamov A."/>
            <person name="Schmutz J."/>
            <person name="Solheim H."/>
            <person name="Stahlberg J."/>
            <person name="Velez H."/>
            <person name="de Vries R.P."/>
            <person name="Wiebenga A."/>
            <person name="Woodward S."/>
            <person name="Yakovlev I."/>
            <person name="Garbelotto M."/>
            <person name="Martin F."/>
            <person name="Grigoriev I.V."/>
            <person name="Stenlid J."/>
        </authorList>
    </citation>
    <scope>NUCLEOTIDE SEQUENCE [LARGE SCALE GENOMIC DNA]</scope>
    <source>
        <strain evidence="2 3">TC 32-1</strain>
    </source>
</reference>
<feature type="compositionally biased region" description="Polar residues" evidence="1">
    <location>
        <begin position="181"/>
        <end position="190"/>
    </location>
</feature>